<evidence type="ECO:0000256" key="4">
    <source>
        <dbReference type="HAMAP-Rule" id="MF_01341"/>
    </source>
</evidence>
<sequence length="146" mass="16280">MVKLHQLPVIHSKRPKRVGRGWGSGKGKYAGRGNKGQKSREKIKWLFEGGQAKLQKRLPMIRGKGKNRSFIVKPEIINVSDLELLKSVKSGTVIDNQFMIKIGIIEKGQKIKLLGNGRLTKKLVIKIQASEKAMQKVKQAGGENQS</sequence>
<evidence type="ECO:0000256" key="2">
    <source>
        <dbReference type="ARBA" id="ARBA00022980"/>
    </source>
</evidence>
<dbReference type="AlphaFoldDB" id="A0A1F7K9C0"/>
<dbReference type="GO" id="GO:0003735">
    <property type="term" value="F:structural constituent of ribosome"/>
    <property type="evidence" value="ECO:0007669"/>
    <property type="project" value="InterPro"/>
</dbReference>
<evidence type="ECO:0000313" key="9">
    <source>
        <dbReference type="Proteomes" id="UP000178450"/>
    </source>
</evidence>
<reference evidence="8 9" key="1">
    <citation type="journal article" date="2016" name="Nat. Commun.">
        <title>Thousands of microbial genomes shed light on interconnected biogeochemical processes in an aquifer system.</title>
        <authorList>
            <person name="Anantharaman K."/>
            <person name="Brown C.T."/>
            <person name="Hug L.A."/>
            <person name="Sharon I."/>
            <person name="Castelle C.J."/>
            <person name="Probst A.J."/>
            <person name="Thomas B.C."/>
            <person name="Singh A."/>
            <person name="Wilkins M.J."/>
            <person name="Karaoz U."/>
            <person name="Brodie E.L."/>
            <person name="Williams K.H."/>
            <person name="Hubbard S.S."/>
            <person name="Banfield J.F."/>
        </authorList>
    </citation>
    <scope>NUCLEOTIDE SEQUENCE [LARGE SCALE GENOMIC DNA]</scope>
</reference>
<evidence type="ECO:0000313" key="8">
    <source>
        <dbReference type="EMBL" id="OGK64445.1"/>
    </source>
</evidence>
<evidence type="ECO:0000256" key="1">
    <source>
        <dbReference type="ARBA" id="ARBA00007320"/>
    </source>
</evidence>
<dbReference type="Proteomes" id="UP000178450">
    <property type="component" value="Unassembled WGS sequence"/>
</dbReference>
<dbReference type="HAMAP" id="MF_01341">
    <property type="entry name" value="Ribosomal_uL15"/>
    <property type="match status" value="1"/>
</dbReference>
<dbReference type="PANTHER" id="PTHR12934:SF11">
    <property type="entry name" value="LARGE RIBOSOMAL SUBUNIT PROTEIN UL15M"/>
    <property type="match status" value="1"/>
</dbReference>
<organism evidence="8 9">
    <name type="scientific">Candidatus Roizmanbacteria bacterium RIFOXYA1_FULL_41_12</name>
    <dbReference type="NCBI Taxonomy" id="1802082"/>
    <lineage>
        <taxon>Bacteria</taxon>
        <taxon>Candidatus Roizmaniibacteriota</taxon>
    </lineage>
</organism>
<gene>
    <name evidence="4" type="primary">rplO</name>
    <name evidence="8" type="ORF">A2209_03880</name>
</gene>
<dbReference type="PROSITE" id="PS00475">
    <property type="entry name" value="RIBOSOMAL_L15"/>
    <property type="match status" value="1"/>
</dbReference>
<comment type="caution">
    <text evidence="8">The sequence shown here is derived from an EMBL/GenBank/DDBJ whole genome shotgun (WGS) entry which is preliminary data.</text>
</comment>
<accession>A0A1F7K9C0</accession>
<evidence type="ECO:0000256" key="5">
    <source>
        <dbReference type="RuleBase" id="RU003888"/>
    </source>
</evidence>
<dbReference type="InterPro" id="IPR005749">
    <property type="entry name" value="Ribosomal_uL15_bac-type"/>
</dbReference>
<keyword evidence="4" id="KW-0694">RNA-binding</keyword>
<comment type="subunit">
    <text evidence="4">Part of the 50S ribosomal subunit.</text>
</comment>
<evidence type="ECO:0000256" key="3">
    <source>
        <dbReference type="ARBA" id="ARBA00023274"/>
    </source>
</evidence>
<name>A0A1F7K9C0_9BACT</name>
<dbReference type="Gene3D" id="3.100.10.10">
    <property type="match status" value="1"/>
</dbReference>
<dbReference type="GO" id="GO:0022625">
    <property type="term" value="C:cytosolic large ribosomal subunit"/>
    <property type="evidence" value="ECO:0007669"/>
    <property type="project" value="TreeGrafter"/>
</dbReference>
<feature type="compositionally biased region" description="Gly residues" evidence="6">
    <location>
        <begin position="20"/>
        <end position="34"/>
    </location>
</feature>
<evidence type="ECO:0000256" key="6">
    <source>
        <dbReference type="SAM" id="MobiDB-lite"/>
    </source>
</evidence>
<keyword evidence="4" id="KW-0699">rRNA-binding</keyword>
<dbReference type="InterPro" id="IPR030878">
    <property type="entry name" value="Ribosomal_uL15"/>
</dbReference>
<dbReference type="InterPro" id="IPR036227">
    <property type="entry name" value="Ribosomal_uL15/eL18_sf"/>
</dbReference>
<protein>
    <recommendedName>
        <fullName evidence="4">Large ribosomal subunit protein uL15</fullName>
    </recommendedName>
</protein>
<dbReference type="EMBL" id="MGBG01000021">
    <property type="protein sequence ID" value="OGK64445.1"/>
    <property type="molecule type" value="Genomic_DNA"/>
</dbReference>
<dbReference type="SUPFAM" id="SSF52080">
    <property type="entry name" value="Ribosomal proteins L15p and L18e"/>
    <property type="match status" value="1"/>
</dbReference>
<comment type="similarity">
    <text evidence="1 4 5">Belongs to the universal ribosomal protein uL15 family.</text>
</comment>
<comment type="function">
    <text evidence="4">Binds to the 23S rRNA.</text>
</comment>
<dbReference type="InterPro" id="IPR021131">
    <property type="entry name" value="Ribosomal_uL15/eL18"/>
</dbReference>
<dbReference type="GO" id="GO:0019843">
    <property type="term" value="F:rRNA binding"/>
    <property type="evidence" value="ECO:0007669"/>
    <property type="project" value="UniProtKB-UniRule"/>
</dbReference>
<keyword evidence="3 4" id="KW-0687">Ribonucleoprotein</keyword>
<dbReference type="NCBIfam" id="TIGR01071">
    <property type="entry name" value="rplO_bact"/>
    <property type="match status" value="1"/>
</dbReference>
<dbReference type="GO" id="GO:0006412">
    <property type="term" value="P:translation"/>
    <property type="evidence" value="ECO:0007669"/>
    <property type="project" value="UniProtKB-UniRule"/>
</dbReference>
<dbReference type="PANTHER" id="PTHR12934">
    <property type="entry name" value="50S RIBOSOMAL PROTEIN L15"/>
    <property type="match status" value="1"/>
</dbReference>
<evidence type="ECO:0000259" key="7">
    <source>
        <dbReference type="Pfam" id="PF00828"/>
    </source>
</evidence>
<dbReference type="InterPro" id="IPR001196">
    <property type="entry name" value="Ribosomal_uL15_CS"/>
</dbReference>
<dbReference type="Pfam" id="PF00828">
    <property type="entry name" value="Ribosomal_L27A"/>
    <property type="match status" value="1"/>
</dbReference>
<feature type="region of interest" description="Disordered" evidence="6">
    <location>
        <begin position="15"/>
        <end position="35"/>
    </location>
</feature>
<keyword evidence="2 4" id="KW-0689">Ribosomal protein</keyword>
<proteinExistence type="inferred from homology"/>
<feature type="domain" description="Large ribosomal subunit protein uL15/eL18" evidence="7">
    <location>
        <begin position="76"/>
        <end position="143"/>
    </location>
</feature>